<evidence type="ECO:0000256" key="9">
    <source>
        <dbReference type="ARBA" id="ARBA00022840"/>
    </source>
</evidence>
<dbReference type="OrthoDB" id="5289455at2"/>
<evidence type="ECO:0000256" key="7">
    <source>
        <dbReference type="ARBA" id="ARBA00022741"/>
    </source>
</evidence>
<evidence type="ECO:0000256" key="11">
    <source>
        <dbReference type="ARBA" id="ARBA00038345"/>
    </source>
</evidence>
<dbReference type="Pfam" id="PF02843">
    <property type="entry name" value="GARS_C"/>
    <property type="match status" value="1"/>
</dbReference>
<dbReference type="SMART" id="SM01210">
    <property type="entry name" value="GARS_C"/>
    <property type="match status" value="1"/>
</dbReference>
<dbReference type="STRING" id="1921010.MMIC_P1178"/>
<dbReference type="InterPro" id="IPR020559">
    <property type="entry name" value="PRibGlycinamide_synth_CS"/>
</dbReference>
<dbReference type="InterPro" id="IPR020562">
    <property type="entry name" value="PRibGlycinamide_synth_N"/>
</dbReference>
<keyword evidence="5 14" id="KW-0436">Ligase</keyword>
<comment type="pathway">
    <text evidence="3 14">Purine metabolism; IMP biosynthesis via de novo pathway; N(1)-(5-phospho-D-ribosyl)glycinamide from 5-phospho-alpha-D-ribose 1-diphosphate: step 2/2.</text>
</comment>
<keyword evidence="9 15" id="KW-0067">ATP-binding</keyword>
<name>A0A1L8CMU2_9PROT</name>
<dbReference type="InterPro" id="IPR037123">
    <property type="entry name" value="PRibGlycinamide_synth_C_sf"/>
</dbReference>
<keyword evidence="18" id="KW-1185">Reference proteome</keyword>
<dbReference type="GO" id="GO:0005524">
    <property type="term" value="F:ATP binding"/>
    <property type="evidence" value="ECO:0007669"/>
    <property type="project" value="UniProtKB-UniRule"/>
</dbReference>
<dbReference type="FunFam" id="3.30.1490.20:FF:000006">
    <property type="entry name" value="phosphoribosylamine--glycine ligase, chloroplastic-like"/>
    <property type="match status" value="1"/>
</dbReference>
<dbReference type="AlphaFoldDB" id="A0A1L8CMU2"/>
<reference evidence="17 18" key="1">
    <citation type="journal article" date="2017" name="Arch. Microbiol.">
        <title>Mariprofundus micogutta sp. nov., a novel iron-oxidizing zetaproteobacterium isolated from a deep-sea hydrothermal field at the Bayonnaise knoll of the Izu-Ogasawara arc, and a description of Mariprofundales ord. nov. and Zetaproteobacteria classis nov.</title>
        <authorList>
            <person name="Makita H."/>
            <person name="Tanaka E."/>
            <person name="Mitsunobu S."/>
            <person name="Miyazaki M."/>
            <person name="Nunoura T."/>
            <person name="Uematsu K."/>
            <person name="Takaki Y."/>
            <person name="Nishi S."/>
            <person name="Shimamura S."/>
            <person name="Takai K."/>
        </authorList>
    </citation>
    <scope>NUCLEOTIDE SEQUENCE [LARGE SCALE GENOMIC DNA]</scope>
    <source>
        <strain evidence="17 18">ET2</strain>
    </source>
</reference>
<evidence type="ECO:0000256" key="14">
    <source>
        <dbReference type="HAMAP-Rule" id="MF_00138"/>
    </source>
</evidence>
<evidence type="ECO:0000256" key="4">
    <source>
        <dbReference type="ARBA" id="ARBA00013255"/>
    </source>
</evidence>
<dbReference type="FunFam" id="3.90.600.10:FF:000001">
    <property type="entry name" value="Trifunctional purine biosynthetic protein adenosine-3"/>
    <property type="match status" value="1"/>
</dbReference>
<dbReference type="SMART" id="SM01209">
    <property type="entry name" value="GARS_A"/>
    <property type="match status" value="1"/>
</dbReference>
<dbReference type="GO" id="GO:0009113">
    <property type="term" value="P:purine nucleobase biosynthetic process"/>
    <property type="evidence" value="ECO:0007669"/>
    <property type="project" value="InterPro"/>
</dbReference>
<evidence type="ECO:0000313" key="17">
    <source>
        <dbReference type="EMBL" id="GAV20214.1"/>
    </source>
</evidence>
<evidence type="ECO:0000256" key="12">
    <source>
        <dbReference type="ARBA" id="ARBA00042242"/>
    </source>
</evidence>
<evidence type="ECO:0000256" key="8">
    <source>
        <dbReference type="ARBA" id="ARBA00022755"/>
    </source>
</evidence>
<evidence type="ECO:0000256" key="5">
    <source>
        <dbReference type="ARBA" id="ARBA00022598"/>
    </source>
</evidence>
<dbReference type="SUPFAM" id="SSF51246">
    <property type="entry name" value="Rudiment single hybrid motif"/>
    <property type="match status" value="1"/>
</dbReference>
<evidence type="ECO:0000256" key="6">
    <source>
        <dbReference type="ARBA" id="ARBA00022723"/>
    </source>
</evidence>
<comment type="cofactor">
    <cofactor evidence="1">
        <name>Mn(2+)</name>
        <dbReference type="ChEBI" id="CHEBI:29035"/>
    </cofactor>
</comment>
<organism evidence="17 18">
    <name type="scientific">Mariprofundus micogutta</name>
    <dbReference type="NCBI Taxonomy" id="1921010"/>
    <lineage>
        <taxon>Bacteria</taxon>
        <taxon>Pseudomonadati</taxon>
        <taxon>Pseudomonadota</taxon>
        <taxon>Candidatius Mariprofundia</taxon>
        <taxon>Mariprofundales</taxon>
        <taxon>Mariprofundaceae</taxon>
        <taxon>Mariprofundus</taxon>
    </lineage>
</organism>
<evidence type="ECO:0000256" key="3">
    <source>
        <dbReference type="ARBA" id="ARBA00005174"/>
    </source>
</evidence>
<keyword evidence="10" id="KW-0464">Manganese</keyword>
<comment type="catalytic activity">
    <reaction evidence="14">
        <text>5-phospho-beta-D-ribosylamine + glycine + ATP = N(1)-(5-phospho-beta-D-ribosyl)glycinamide + ADP + phosphate + H(+)</text>
        <dbReference type="Rhea" id="RHEA:17453"/>
        <dbReference type="ChEBI" id="CHEBI:15378"/>
        <dbReference type="ChEBI" id="CHEBI:30616"/>
        <dbReference type="ChEBI" id="CHEBI:43474"/>
        <dbReference type="ChEBI" id="CHEBI:57305"/>
        <dbReference type="ChEBI" id="CHEBI:58681"/>
        <dbReference type="ChEBI" id="CHEBI:143788"/>
        <dbReference type="ChEBI" id="CHEBI:456216"/>
        <dbReference type="EC" id="6.3.4.13"/>
    </reaction>
</comment>
<dbReference type="SUPFAM" id="SSF56059">
    <property type="entry name" value="Glutathione synthetase ATP-binding domain-like"/>
    <property type="match status" value="1"/>
</dbReference>
<evidence type="ECO:0000256" key="13">
    <source>
        <dbReference type="ARBA" id="ARBA00042864"/>
    </source>
</evidence>
<dbReference type="Gene3D" id="3.40.50.20">
    <property type="match status" value="1"/>
</dbReference>
<dbReference type="InterPro" id="IPR000115">
    <property type="entry name" value="PRibGlycinamide_synth"/>
</dbReference>
<comment type="caution">
    <text evidence="17">The sequence shown here is derived from an EMBL/GenBank/DDBJ whole genome shotgun (WGS) entry which is preliminary data.</text>
</comment>
<dbReference type="InterPro" id="IPR013815">
    <property type="entry name" value="ATP_grasp_subdomain_1"/>
</dbReference>
<dbReference type="FunFam" id="3.30.470.20:FF:000018">
    <property type="entry name" value="Trifunctional purine biosynthetic protein adenosine-3"/>
    <property type="match status" value="1"/>
</dbReference>
<dbReference type="Gene3D" id="3.30.470.20">
    <property type="entry name" value="ATP-grasp fold, B domain"/>
    <property type="match status" value="1"/>
</dbReference>
<protein>
    <recommendedName>
        <fullName evidence="4 14">Phosphoribosylamine--glycine ligase</fullName>
        <ecNumber evidence="4 14">6.3.4.13</ecNumber>
    </recommendedName>
    <alternativeName>
        <fullName evidence="14">GARS</fullName>
    </alternativeName>
    <alternativeName>
        <fullName evidence="12 14">Glycinamide ribonucleotide synthetase</fullName>
    </alternativeName>
    <alternativeName>
        <fullName evidence="13 14">Phosphoribosylglycinamide synthetase</fullName>
    </alternativeName>
</protein>
<dbReference type="PROSITE" id="PS00184">
    <property type="entry name" value="GARS"/>
    <property type="match status" value="1"/>
</dbReference>
<dbReference type="GO" id="GO:0004637">
    <property type="term" value="F:phosphoribosylamine-glycine ligase activity"/>
    <property type="evidence" value="ECO:0007669"/>
    <property type="project" value="UniProtKB-UniRule"/>
</dbReference>
<dbReference type="Proteomes" id="UP000231632">
    <property type="component" value="Unassembled WGS sequence"/>
</dbReference>
<comment type="similarity">
    <text evidence="11 14">Belongs to the GARS family.</text>
</comment>
<dbReference type="InterPro" id="IPR011761">
    <property type="entry name" value="ATP-grasp"/>
</dbReference>
<gene>
    <name evidence="14" type="primary">purD</name>
    <name evidence="17" type="ORF">MMIC_P1178</name>
</gene>
<feature type="domain" description="ATP-grasp" evidence="16">
    <location>
        <begin position="107"/>
        <end position="313"/>
    </location>
</feature>
<dbReference type="EMBL" id="BDFD01000008">
    <property type="protein sequence ID" value="GAV20214.1"/>
    <property type="molecule type" value="Genomic_DNA"/>
</dbReference>
<dbReference type="InterPro" id="IPR020561">
    <property type="entry name" value="PRibGlycinamid_synth_ATP-grasp"/>
</dbReference>
<dbReference type="Pfam" id="PF01071">
    <property type="entry name" value="GARS_A"/>
    <property type="match status" value="1"/>
</dbReference>
<dbReference type="Gene3D" id="3.30.1490.20">
    <property type="entry name" value="ATP-grasp fold, A domain"/>
    <property type="match status" value="1"/>
</dbReference>
<keyword evidence="8 14" id="KW-0658">Purine biosynthesis</keyword>
<dbReference type="PANTHER" id="PTHR43472:SF1">
    <property type="entry name" value="PHOSPHORIBOSYLAMINE--GLYCINE LIGASE, CHLOROPLASTIC"/>
    <property type="match status" value="1"/>
</dbReference>
<keyword evidence="7 15" id="KW-0547">Nucleotide-binding</keyword>
<dbReference type="NCBIfam" id="TIGR00877">
    <property type="entry name" value="purD"/>
    <property type="match status" value="1"/>
</dbReference>
<comment type="cofactor">
    <cofactor evidence="2">
        <name>Mg(2+)</name>
        <dbReference type="ChEBI" id="CHEBI:18420"/>
    </cofactor>
</comment>
<dbReference type="EC" id="6.3.4.13" evidence="4 14"/>
<dbReference type="GO" id="GO:0046872">
    <property type="term" value="F:metal ion binding"/>
    <property type="evidence" value="ECO:0007669"/>
    <property type="project" value="UniProtKB-KW"/>
</dbReference>
<dbReference type="InterPro" id="IPR016185">
    <property type="entry name" value="PreATP-grasp_dom_sf"/>
</dbReference>
<sequence>MKVMVVGGGGREHALCWKLKGSQSVSEVFCAPGNPGIARDARCVNVGAEDIDGLMELALAEKPDLVVVGPEVPLVLGLGNQLRAEGFPVFGPDKAAANLEGSKSFSKRLMHEASVPTARFEVHVDVEEAIETIRAWGAPIVVKASGLAAGKGVIVAQTEKEAIDAVRDMLSGNSFGEAGSQVVIEEFLTGEEASCLFIVSGDTILPLASSQDHKALLDGDKGPNTGGMGAYSPAPCVTEAIANEVLETVAHPIINALKKKGAEFIGILYAGVMLTEDGPKALEFNVRFGDPECQPLMSRLKSDLGEVLLAAANKKLDGVELEWHEGTALCVVVSSDGYPASFDKGQSIGGLDAVEAAGTTVFHAGTAEKDGNIINAGGRVLGVTAVAPTVKEAQQTVYSALEKLDWPGGFYRRDIGYRAVAREAS</sequence>
<dbReference type="UniPathway" id="UPA00074">
    <property type="reaction ID" value="UER00125"/>
</dbReference>
<evidence type="ECO:0000259" key="16">
    <source>
        <dbReference type="PROSITE" id="PS50975"/>
    </source>
</evidence>
<dbReference type="Pfam" id="PF02844">
    <property type="entry name" value="GARS_N"/>
    <property type="match status" value="1"/>
</dbReference>
<dbReference type="RefSeq" id="WP_072659538.1">
    <property type="nucleotide sequence ID" value="NZ_BDFD01000008.1"/>
</dbReference>
<dbReference type="GO" id="GO:0006189">
    <property type="term" value="P:'de novo' IMP biosynthetic process"/>
    <property type="evidence" value="ECO:0007669"/>
    <property type="project" value="UniProtKB-UniRule"/>
</dbReference>
<dbReference type="PANTHER" id="PTHR43472">
    <property type="entry name" value="PHOSPHORIBOSYLAMINE--GLYCINE LIGASE"/>
    <property type="match status" value="1"/>
</dbReference>
<dbReference type="InterPro" id="IPR020560">
    <property type="entry name" value="PRibGlycinamide_synth_C-dom"/>
</dbReference>
<proteinExistence type="inferred from homology"/>
<dbReference type="PROSITE" id="PS50975">
    <property type="entry name" value="ATP_GRASP"/>
    <property type="match status" value="1"/>
</dbReference>
<dbReference type="Gene3D" id="3.90.600.10">
    <property type="entry name" value="Phosphoribosylglycinamide synthetase, C-terminal domain"/>
    <property type="match status" value="1"/>
</dbReference>
<keyword evidence="6" id="KW-0479">Metal-binding</keyword>
<accession>A0A1L8CMU2</accession>
<evidence type="ECO:0000313" key="18">
    <source>
        <dbReference type="Proteomes" id="UP000231632"/>
    </source>
</evidence>
<evidence type="ECO:0000256" key="2">
    <source>
        <dbReference type="ARBA" id="ARBA00001946"/>
    </source>
</evidence>
<dbReference type="InterPro" id="IPR011054">
    <property type="entry name" value="Rudment_hybrid_motif"/>
</dbReference>
<dbReference type="SUPFAM" id="SSF52440">
    <property type="entry name" value="PreATP-grasp domain"/>
    <property type="match status" value="1"/>
</dbReference>
<evidence type="ECO:0000256" key="15">
    <source>
        <dbReference type="PROSITE-ProRule" id="PRU00409"/>
    </source>
</evidence>
<evidence type="ECO:0000256" key="1">
    <source>
        <dbReference type="ARBA" id="ARBA00001936"/>
    </source>
</evidence>
<evidence type="ECO:0000256" key="10">
    <source>
        <dbReference type="ARBA" id="ARBA00023211"/>
    </source>
</evidence>
<dbReference type="HAMAP" id="MF_00138">
    <property type="entry name" value="GARS"/>
    <property type="match status" value="1"/>
</dbReference>